<dbReference type="Pfam" id="PF12796">
    <property type="entry name" value="Ank_2"/>
    <property type="match status" value="2"/>
</dbReference>
<dbReference type="SUPFAM" id="SSF48403">
    <property type="entry name" value="Ankyrin repeat"/>
    <property type="match status" value="1"/>
</dbReference>
<evidence type="ECO:0000313" key="9">
    <source>
        <dbReference type="Proteomes" id="UP000076874"/>
    </source>
</evidence>
<dbReference type="GO" id="GO:0005737">
    <property type="term" value="C:cytoplasm"/>
    <property type="evidence" value="ECO:0007669"/>
    <property type="project" value="UniProtKB-SubCell"/>
</dbReference>
<dbReference type="PROSITE" id="PS50297">
    <property type="entry name" value="ANK_REP_REGION"/>
    <property type="match status" value="1"/>
</dbReference>
<evidence type="ECO:0000256" key="5">
    <source>
        <dbReference type="ARBA" id="ARBA00072197"/>
    </source>
</evidence>
<proteinExistence type="predicted"/>
<keyword evidence="4 6" id="KW-0040">ANK repeat</keyword>
<dbReference type="PANTHER" id="PTHR24173">
    <property type="entry name" value="ANKYRIN REPEAT CONTAINING"/>
    <property type="match status" value="1"/>
</dbReference>
<gene>
    <name evidence="8" type="ORF">SPI_02171</name>
</gene>
<reference evidence="8 9" key="1">
    <citation type="journal article" date="2016" name="Genome Biol. Evol.">
        <title>Divergent and convergent evolution of fungal pathogenicity.</title>
        <authorList>
            <person name="Shang Y."/>
            <person name="Xiao G."/>
            <person name="Zheng P."/>
            <person name="Cen K."/>
            <person name="Zhan S."/>
            <person name="Wang C."/>
        </authorList>
    </citation>
    <scope>NUCLEOTIDE SEQUENCE [LARGE SCALE GENOMIC DNA]</scope>
    <source>
        <strain evidence="8 9">RCEF 264</strain>
    </source>
</reference>
<keyword evidence="3" id="KW-0833">Ubl conjugation pathway</keyword>
<keyword evidence="2" id="KW-0677">Repeat</keyword>
<keyword evidence="9" id="KW-1185">Reference proteome</keyword>
<dbReference type="STRING" id="1081102.A0A167XTL5"/>
<evidence type="ECO:0000256" key="2">
    <source>
        <dbReference type="ARBA" id="ARBA00022737"/>
    </source>
</evidence>
<name>A0A167XTL5_9HYPO</name>
<evidence type="ECO:0000256" key="7">
    <source>
        <dbReference type="SAM" id="MobiDB-lite"/>
    </source>
</evidence>
<dbReference type="InterPro" id="IPR002110">
    <property type="entry name" value="Ankyrin_rpt"/>
</dbReference>
<accession>A0A167XTL5</accession>
<dbReference type="InterPro" id="IPR036770">
    <property type="entry name" value="Ankyrin_rpt-contain_sf"/>
</dbReference>
<evidence type="ECO:0000256" key="4">
    <source>
        <dbReference type="ARBA" id="ARBA00023043"/>
    </source>
</evidence>
<organism evidence="8 9">
    <name type="scientific">Niveomyces insectorum RCEF 264</name>
    <dbReference type="NCBI Taxonomy" id="1081102"/>
    <lineage>
        <taxon>Eukaryota</taxon>
        <taxon>Fungi</taxon>
        <taxon>Dikarya</taxon>
        <taxon>Ascomycota</taxon>
        <taxon>Pezizomycotina</taxon>
        <taxon>Sordariomycetes</taxon>
        <taxon>Hypocreomycetidae</taxon>
        <taxon>Hypocreales</taxon>
        <taxon>Cordycipitaceae</taxon>
        <taxon>Niveomyces</taxon>
    </lineage>
</organism>
<dbReference type="OrthoDB" id="823504at2759"/>
<comment type="caution">
    <text evidence="8">The sequence shown here is derived from an EMBL/GenBank/DDBJ whole genome shotgun (WGS) entry which is preliminary data.</text>
</comment>
<evidence type="ECO:0000256" key="3">
    <source>
        <dbReference type="ARBA" id="ARBA00022786"/>
    </source>
</evidence>
<dbReference type="Gene3D" id="1.25.40.20">
    <property type="entry name" value="Ankyrin repeat-containing domain"/>
    <property type="match status" value="1"/>
</dbReference>
<evidence type="ECO:0000256" key="6">
    <source>
        <dbReference type="PROSITE-ProRule" id="PRU00023"/>
    </source>
</evidence>
<dbReference type="PROSITE" id="PS50088">
    <property type="entry name" value="ANK_REPEAT"/>
    <property type="match status" value="1"/>
</dbReference>
<sequence>MSIQAKIVRTQSPRAPPARSCYARIDPSIRIRRAIYANDVLLVKRILKSHPHLLHNPDVSHTGLSNSNLHLSASLGHLSICQFLVEAGHEQTGPALNENHETALMLAARAGHIEVVHYLCQADPSWILRRDVHGRDAMMEASRGGHDTVVQILLTYVPGGPGQAVRRADHEGNTALHFASSNGHLLVLRTLLAAGADADYENIWRWTPVAYSASVQAEVYLKGLIAQTKTQAPVRKTKSNMSKEAMKGPQTGGVSGLRLVQEEDDTDDWVSRNIP</sequence>
<dbReference type="AlphaFoldDB" id="A0A167XTL5"/>
<dbReference type="EMBL" id="AZHD01000003">
    <property type="protein sequence ID" value="OAA65384.1"/>
    <property type="molecule type" value="Genomic_DNA"/>
</dbReference>
<feature type="region of interest" description="Disordered" evidence="7">
    <location>
        <begin position="234"/>
        <end position="275"/>
    </location>
</feature>
<protein>
    <recommendedName>
        <fullName evidence="5">Protein fem-1 homolog B</fullName>
    </recommendedName>
</protein>
<evidence type="ECO:0000313" key="8">
    <source>
        <dbReference type="EMBL" id="OAA65384.1"/>
    </source>
</evidence>
<evidence type="ECO:0000256" key="1">
    <source>
        <dbReference type="ARBA" id="ARBA00004906"/>
    </source>
</evidence>
<dbReference type="Proteomes" id="UP000076874">
    <property type="component" value="Unassembled WGS sequence"/>
</dbReference>
<comment type="pathway">
    <text evidence="1">Protein modification; protein ubiquitination.</text>
</comment>
<feature type="repeat" description="ANK" evidence="6">
    <location>
        <begin position="171"/>
        <end position="203"/>
    </location>
</feature>
<dbReference type="PANTHER" id="PTHR24173:SF78">
    <property type="entry name" value="PROTEIN FEM-1 HOMOLOG B"/>
    <property type="match status" value="1"/>
</dbReference>
<dbReference type="SMART" id="SM00248">
    <property type="entry name" value="ANK"/>
    <property type="match status" value="4"/>
</dbReference>